<protein>
    <submittedName>
        <fullName evidence="1">Uncharacterized protein</fullName>
    </submittedName>
</protein>
<gene>
    <name evidence="1" type="ORF">OJ997_03735</name>
</gene>
<keyword evidence="2" id="KW-1185">Reference proteome</keyword>
<dbReference type="RefSeq" id="WP_270023669.1">
    <property type="nucleotide sequence ID" value="NZ_JAPDDP010000004.1"/>
</dbReference>
<proteinExistence type="predicted"/>
<organism evidence="1 2">
    <name type="scientific">Solirubrobacter phytolaccae</name>
    <dbReference type="NCBI Taxonomy" id="1404360"/>
    <lineage>
        <taxon>Bacteria</taxon>
        <taxon>Bacillati</taxon>
        <taxon>Actinomycetota</taxon>
        <taxon>Thermoleophilia</taxon>
        <taxon>Solirubrobacterales</taxon>
        <taxon>Solirubrobacteraceae</taxon>
        <taxon>Solirubrobacter</taxon>
    </lineage>
</organism>
<name>A0A9X3N841_9ACTN</name>
<sequence length="279" mass="31622">MPERDERLERALRDNQARRVVPALPGGVARSSEQVEHLERLVAEQRENFTSQVSRRRWTVDLREEALATLRRHAVIAEPVVLIGLEPHAFFALALPDAGFLQQPEALVDDVGYFAVVAESGAGLLIFEWYWNAPPEGQWGELATWGSFRTPTPPEDDWFEVWPRCEAFLARLREHARVWPDLRATVREGTGGWFRDDFVITYADVDDVDVHAVARSYRVDFDGQRALAAEVESEQVDLGNLFKPDEIYPDGDDPVEIAHGTPEECADAAAAWYLEQLSR</sequence>
<reference evidence="1" key="1">
    <citation type="submission" date="2022-10" db="EMBL/GenBank/DDBJ databases">
        <title>The WGS of Solirubrobacter phytolaccae KCTC 29190.</title>
        <authorList>
            <person name="Jiang Z."/>
        </authorList>
    </citation>
    <scope>NUCLEOTIDE SEQUENCE</scope>
    <source>
        <strain evidence="1">KCTC 29190</strain>
    </source>
</reference>
<dbReference type="EMBL" id="JAPDDP010000004">
    <property type="protein sequence ID" value="MDA0179396.1"/>
    <property type="molecule type" value="Genomic_DNA"/>
</dbReference>
<comment type="caution">
    <text evidence="1">The sequence shown here is derived from an EMBL/GenBank/DDBJ whole genome shotgun (WGS) entry which is preliminary data.</text>
</comment>
<evidence type="ECO:0000313" key="2">
    <source>
        <dbReference type="Proteomes" id="UP001147653"/>
    </source>
</evidence>
<accession>A0A9X3N841</accession>
<dbReference type="AlphaFoldDB" id="A0A9X3N841"/>
<evidence type="ECO:0000313" key="1">
    <source>
        <dbReference type="EMBL" id="MDA0179396.1"/>
    </source>
</evidence>
<dbReference type="Proteomes" id="UP001147653">
    <property type="component" value="Unassembled WGS sequence"/>
</dbReference>